<evidence type="ECO:0000256" key="7">
    <source>
        <dbReference type="SAM" id="Phobius"/>
    </source>
</evidence>
<keyword evidence="3 6" id="KW-0479">Metal-binding</keyword>
<keyword evidence="7" id="KW-1133">Transmembrane helix</keyword>
<dbReference type="PRINTS" id="PR00605">
    <property type="entry name" value="CYTCHROMECIC"/>
</dbReference>
<dbReference type="InterPro" id="IPR009056">
    <property type="entry name" value="Cyt_c-like_dom"/>
</dbReference>
<dbReference type="SUPFAM" id="SSF46626">
    <property type="entry name" value="Cytochrome c"/>
    <property type="match status" value="1"/>
</dbReference>
<keyword evidence="1" id="KW-0813">Transport</keyword>
<evidence type="ECO:0000313" key="9">
    <source>
        <dbReference type="EMBL" id="TXL68137.1"/>
    </source>
</evidence>
<accession>A0A5C8P4P4</accession>
<dbReference type="InterPro" id="IPR008168">
    <property type="entry name" value="Cyt_C_IC"/>
</dbReference>
<dbReference type="Pfam" id="PF00034">
    <property type="entry name" value="Cytochrom_C"/>
    <property type="match status" value="1"/>
</dbReference>
<evidence type="ECO:0000256" key="3">
    <source>
        <dbReference type="ARBA" id="ARBA00022723"/>
    </source>
</evidence>
<dbReference type="Gene3D" id="1.10.760.10">
    <property type="entry name" value="Cytochrome c-like domain"/>
    <property type="match status" value="1"/>
</dbReference>
<dbReference type="GO" id="GO:0005506">
    <property type="term" value="F:iron ion binding"/>
    <property type="evidence" value="ECO:0007669"/>
    <property type="project" value="InterPro"/>
</dbReference>
<dbReference type="PANTHER" id="PTHR35008:SF4">
    <property type="entry name" value="BLL4482 PROTEIN"/>
    <property type="match status" value="1"/>
</dbReference>
<keyword evidence="7" id="KW-0472">Membrane</keyword>
<dbReference type="Proteomes" id="UP000321548">
    <property type="component" value="Unassembled WGS sequence"/>
</dbReference>
<dbReference type="PROSITE" id="PS51007">
    <property type="entry name" value="CYTC"/>
    <property type="match status" value="1"/>
</dbReference>
<keyword evidence="10" id="KW-1185">Reference proteome</keyword>
<proteinExistence type="predicted"/>
<reference evidence="9 10" key="1">
    <citation type="submission" date="2019-06" db="EMBL/GenBank/DDBJ databases">
        <title>Quisquiliibacterium sp. nov., isolated from a maize field.</title>
        <authorList>
            <person name="Lin S.-Y."/>
            <person name="Tsai C.-F."/>
            <person name="Young C.-C."/>
        </authorList>
    </citation>
    <scope>NUCLEOTIDE SEQUENCE [LARGE SCALE GENOMIC DNA]</scope>
    <source>
        <strain evidence="9 10">CC-CFT501</strain>
    </source>
</reference>
<keyword evidence="2 6" id="KW-0349">Heme</keyword>
<dbReference type="GO" id="GO:0009055">
    <property type="term" value="F:electron transfer activity"/>
    <property type="evidence" value="ECO:0007669"/>
    <property type="project" value="InterPro"/>
</dbReference>
<dbReference type="RefSeq" id="WP_147702278.1">
    <property type="nucleotide sequence ID" value="NZ_VDUY01000001.1"/>
</dbReference>
<dbReference type="OrthoDB" id="9808312at2"/>
<dbReference type="InterPro" id="IPR051459">
    <property type="entry name" value="Cytochrome_c-type_DH"/>
</dbReference>
<evidence type="ECO:0000256" key="6">
    <source>
        <dbReference type="PROSITE-ProRule" id="PRU00433"/>
    </source>
</evidence>
<organism evidence="9 10">
    <name type="scientific">Zeimonas arvi</name>
    <dbReference type="NCBI Taxonomy" id="2498847"/>
    <lineage>
        <taxon>Bacteria</taxon>
        <taxon>Pseudomonadati</taxon>
        <taxon>Pseudomonadota</taxon>
        <taxon>Betaproteobacteria</taxon>
        <taxon>Burkholderiales</taxon>
        <taxon>Burkholderiaceae</taxon>
        <taxon>Zeimonas</taxon>
    </lineage>
</organism>
<dbReference type="PANTHER" id="PTHR35008">
    <property type="entry name" value="BLL4482 PROTEIN-RELATED"/>
    <property type="match status" value="1"/>
</dbReference>
<evidence type="ECO:0000313" key="10">
    <source>
        <dbReference type="Proteomes" id="UP000321548"/>
    </source>
</evidence>
<evidence type="ECO:0000259" key="8">
    <source>
        <dbReference type="PROSITE" id="PS51007"/>
    </source>
</evidence>
<keyword evidence="7" id="KW-0812">Transmembrane</keyword>
<gene>
    <name evidence="9" type="ORF">FHP08_00035</name>
</gene>
<protein>
    <submittedName>
        <fullName evidence="9">Cytochrome c</fullName>
    </submittedName>
</protein>
<keyword evidence="4" id="KW-0249">Electron transport</keyword>
<evidence type="ECO:0000256" key="1">
    <source>
        <dbReference type="ARBA" id="ARBA00022448"/>
    </source>
</evidence>
<name>A0A5C8P4P4_9BURK</name>
<sequence length="164" mass="18027">MTEGTPSRRGVPVIGLLAGAALVASIAGLGWWQFARTAASPMDSTDPRVLALGERVYQRECASCHGVQLEGQPDWQTRLINGRLPAPPHDPSGHTWHHPAEQLFGIVKDGVEAYAPAGYESDMPAYAGRLSDAEIWAVLAFIKSTWPADTRGYHDEIDRRNRRR</sequence>
<comment type="caution">
    <text evidence="9">The sequence shown here is derived from an EMBL/GenBank/DDBJ whole genome shotgun (WGS) entry which is preliminary data.</text>
</comment>
<evidence type="ECO:0000256" key="5">
    <source>
        <dbReference type="ARBA" id="ARBA00023004"/>
    </source>
</evidence>
<dbReference type="InterPro" id="IPR036909">
    <property type="entry name" value="Cyt_c-like_dom_sf"/>
</dbReference>
<evidence type="ECO:0000256" key="2">
    <source>
        <dbReference type="ARBA" id="ARBA00022617"/>
    </source>
</evidence>
<keyword evidence="5 6" id="KW-0408">Iron</keyword>
<dbReference type="EMBL" id="VDUY01000001">
    <property type="protein sequence ID" value="TXL68137.1"/>
    <property type="molecule type" value="Genomic_DNA"/>
</dbReference>
<dbReference type="GO" id="GO:0020037">
    <property type="term" value="F:heme binding"/>
    <property type="evidence" value="ECO:0007669"/>
    <property type="project" value="InterPro"/>
</dbReference>
<evidence type="ECO:0000256" key="4">
    <source>
        <dbReference type="ARBA" id="ARBA00022982"/>
    </source>
</evidence>
<feature type="transmembrane region" description="Helical" evidence="7">
    <location>
        <begin position="12"/>
        <end position="32"/>
    </location>
</feature>
<feature type="domain" description="Cytochrome c" evidence="8">
    <location>
        <begin position="48"/>
        <end position="146"/>
    </location>
</feature>
<dbReference type="AlphaFoldDB" id="A0A5C8P4P4"/>